<keyword evidence="1" id="KW-0812">Transmembrane</keyword>
<name>A0A2D2AZI5_9CAUL</name>
<proteinExistence type="predicted"/>
<dbReference type="OrthoDB" id="7188590at2"/>
<gene>
    <name evidence="2" type="ORF">CSW64_13900</name>
</gene>
<protein>
    <submittedName>
        <fullName evidence="2">Uncharacterized protein</fullName>
    </submittedName>
</protein>
<keyword evidence="1" id="KW-0472">Membrane</keyword>
<dbReference type="AlphaFoldDB" id="A0A2D2AZI5"/>
<evidence type="ECO:0000256" key="1">
    <source>
        <dbReference type="SAM" id="Phobius"/>
    </source>
</evidence>
<evidence type="ECO:0000313" key="2">
    <source>
        <dbReference type="EMBL" id="ATQ43428.1"/>
    </source>
</evidence>
<keyword evidence="1" id="KW-1133">Transmembrane helix</keyword>
<dbReference type="KEGG" id="cmb:CSW64_13900"/>
<accession>A0A2D2AZI5</accession>
<dbReference type="EMBL" id="CP024201">
    <property type="protein sequence ID" value="ATQ43428.1"/>
    <property type="molecule type" value="Genomic_DNA"/>
</dbReference>
<feature type="transmembrane region" description="Helical" evidence="1">
    <location>
        <begin position="73"/>
        <end position="96"/>
    </location>
</feature>
<dbReference type="Proteomes" id="UP000228945">
    <property type="component" value="Chromosome"/>
</dbReference>
<sequence>MEARLNAPLPLDVMTFLLKRLEPWRPGTPGRYAAIYARRADVEGGASATAYLDGRPIPVRFLSAERQREQLKLLGAVAGGTTILVFLLVISTASVLSTRSEATLRLEQLEQTTQRRLVEVRRREALAAQVQALEAADLEPLRASAVLSDLDWAAGALAPEVSLEAVYREGALLAVEVRGDQTPFAAADRTVQRSDAQVRRGVWLWGVTASPPPAEIQP</sequence>
<dbReference type="RefSeq" id="WP_099622679.1">
    <property type="nucleotide sequence ID" value="NZ_CP024201.1"/>
</dbReference>
<reference evidence="2 3" key="1">
    <citation type="submission" date="2017-10" db="EMBL/GenBank/DDBJ databases">
        <title>Genome sequence of Caulobacter mirabilis FWC38.</title>
        <authorList>
            <person name="Fiebig A."/>
            <person name="Crosson S."/>
        </authorList>
    </citation>
    <scope>NUCLEOTIDE SEQUENCE [LARGE SCALE GENOMIC DNA]</scope>
    <source>
        <strain evidence="2 3">FWC 38</strain>
    </source>
</reference>
<keyword evidence="3" id="KW-1185">Reference proteome</keyword>
<evidence type="ECO:0000313" key="3">
    <source>
        <dbReference type="Proteomes" id="UP000228945"/>
    </source>
</evidence>
<organism evidence="2 3">
    <name type="scientific">Caulobacter mirabilis</name>
    <dbReference type="NCBI Taxonomy" id="69666"/>
    <lineage>
        <taxon>Bacteria</taxon>
        <taxon>Pseudomonadati</taxon>
        <taxon>Pseudomonadota</taxon>
        <taxon>Alphaproteobacteria</taxon>
        <taxon>Caulobacterales</taxon>
        <taxon>Caulobacteraceae</taxon>
        <taxon>Caulobacter</taxon>
    </lineage>
</organism>